<dbReference type="SUPFAM" id="SSF50729">
    <property type="entry name" value="PH domain-like"/>
    <property type="match status" value="1"/>
</dbReference>
<comment type="similarity">
    <text evidence="6">Belongs to the protein kinase superfamily. AGC Ser/Thr protein kinase family.</text>
</comment>
<dbReference type="PROSITE" id="PS00108">
    <property type="entry name" value="PROTEIN_KINASE_ST"/>
    <property type="match status" value="1"/>
</dbReference>
<feature type="coiled-coil region" evidence="28">
    <location>
        <begin position="602"/>
        <end position="629"/>
    </location>
</feature>
<dbReference type="EC" id="2.7.11.1" evidence="7"/>
<dbReference type="GO" id="GO:0005856">
    <property type="term" value="C:cytoskeleton"/>
    <property type="evidence" value="ECO:0007669"/>
    <property type="project" value="UniProtKB-SubCell"/>
</dbReference>
<dbReference type="Gene3D" id="1.20.5.340">
    <property type="match status" value="1"/>
</dbReference>
<dbReference type="Gene3D" id="2.30.29.30">
    <property type="entry name" value="Pleckstrin-homology domain (PH domain)/Phosphotyrosine-binding domain (PTB)"/>
    <property type="match status" value="1"/>
</dbReference>
<evidence type="ECO:0000256" key="22">
    <source>
        <dbReference type="ARBA" id="ARBA00023212"/>
    </source>
</evidence>
<organism evidence="30 31">
    <name type="scientific">Anopheles arabiensis</name>
    <name type="common">Mosquito</name>
    <dbReference type="NCBI Taxonomy" id="7173"/>
    <lineage>
        <taxon>Eukaryota</taxon>
        <taxon>Metazoa</taxon>
        <taxon>Ecdysozoa</taxon>
        <taxon>Arthropoda</taxon>
        <taxon>Hexapoda</taxon>
        <taxon>Insecta</taxon>
        <taxon>Pterygota</taxon>
        <taxon>Neoptera</taxon>
        <taxon>Endopterygota</taxon>
        <taxon>Diptera</taxon>
        <taxon>Nematocera</taxon>
        <taxon>Culicoidea</taxon>
        <taxon>Culicidae</taxon>
        <taxon>Anophelinae</taxon>
        <taxon>Anopheles</taxon>
    </lineage>
</organism>
<evidence type="ECO:0000313" key="30">
    <source>
        <dbReference type="EnsemblMetazoa" id="AARA010707-PA"/>
    </source>
</evidence>
<dbReference type="PROSITE" id="PS50003">
    <property type="entry name" value="PH_DOMAIN"/>
    <property type="match status" value="1"/>
</dbReference>
<keyword evidence="10" id="KW-0723">Serine/threonine-protein kinase</keyword>
<dbReference type="FunFam" id="3.30.60.20:FF:000075">
    <property type="entry name" value="Rho-associated protein kinase 1"/>
    <property type="match status" value="1"/>
</dbReference>
<feature type="compositionally biased region" description="Gly residues" evidence="29">
    <location>
        <begin position="1352"/>
        <end position="1372"/>
    </location>
</feature>
<evidence type="ECO:0000256" key="6">
    <source>
        <dbReference type="ARBA" id="ARBA00009903"/>
    </source>
</evidence>
<evidence type="ECO:0000256" key="29">
    <source>
        <dbReference type="SAM" id="MobiDB-lite"/>
    </source>
</evidence>
<dbReference type="SUPFAM" id="SSF56112">
    <property type="entry name" value="Protein kinase-like (PK-like)"/>
    <property type="match status" value="1"/>
</dbReference>
<keyword evidence="14" id="KW-0547">Nucleotide-binding</keyword>
<feature type="coiled-coil region" evidence="28">
    <location>
        <begin position="539"/>
        <end position="573"/>
    </location>
</feature>
<evidence type="ECO:0000256" key="2">
    <source>
        <dbReference type="ARBA" id="ARBA00004184"/>
    </source>
</evidence>
<feature type="region of interest" description="Disordered" evidence="29">
    <location>
        <begin position="1328"/>
        <end position="1426"/>
    </location>
</feature>
<dbReference type="CDD" id="cd20813">
    <property type="entry name" value="C1_ROCK"/>
    <property type="match status" value="1"/>
</dbReference>
<dbReference type="InterPro" id="IPR017441">
    <property type="entry name" value="Protein_kinase_ATP_BS"/>
</dbReference>
<keyword evidence="22" id="KW-0206">Cytoskeleton</keyword>
<dbReference type="InterPro" id="IPR008271">
    <property type="entry name" value="Ser/Thr_kinase_AS"/>
</dbReference>
<dbReference type="GO" id="GO:0030866">
    <property type="term" value="P:cortical actin cytoskeleton organization"/>
    <property type="evidence" value="ECO:0007669"/>
    <property type="project" value="TreeGrafter"/>
</dbReference>
<keyword evidence="21" id="KW-0472">Membrane</keyword>
<evidence type="ECO:0000256" key="13">
    <source>
        <dbReference type="ARBA" id="ARBA00022723"/>
    </source>
</evidence>
<dbReference type="RefSeq" id="XP_040174223.1">
    <property type="nucleotide sequence ID" value="XM_040318289.1"/>
</dbReference>
<evidence type="ECO:0000256" key="16">
    <source>
        <dbReference type="ARBA" id="ARBA00022777"/>
    </source>
</evidence>
<dbReference type="GO" id="GO:0005737">
    <property type="term" value="C:cytoplasm"/>
    <property type="evidence" value="ECO:0007669"/>
    <property type="project" value="TreeGrafter"/>
</dbReference>
<dbReference type="PROSITE" id="PS00107">
    <property type="entry name" value="PROTEIN_KINASE_ATP"/>
    <property type="match status" value="1"/>
</dbReference>
<dbReference type="GO" id="GO:0012505">
    <property type="term" value="C:endomembrane system"/>
    <property type="evidence" value="ECO:0007669"/>
    <property type="project" value="UniProtKB-SubCell"/>
</dbReference>
<evidence type="ECO:0000256" key="3">
    <source>
        <dbReference type="ARBA" id="ARBA00004236"/>
    </source>
</evidence>
<keyword evidence="11" id="KW-0597">Phosphoprotein</keyword>
<dbReference type="InterPro" id="IPR000961">
    <property type="entry name" value="AGC-kinase_C"/>
</dbReference>
<comment type="cofactor">
    <cofactor evidence="1">
        <name>Mg(2+)</name>
        <dbReference type="ChEBI" id="CHEBI:18420"/>
    </cofactor>
</comment>
<evidence type="ECO:0000256" key="20">
    <source>
        <dbReference type="ARBA" id="ARBA00023054"/>
    </source>
</evidence>
<dbReference type="FunFam" id="2.30.29.30:FF:000308">
    <property type="entry name" value="Rho-associated protein kinase 1"/>
    <property type="match status" value="1"/>
</dbReference>
<dbReference type="GO" id="GO:0005524">
    <property type="term" value="F:ATP binding"/>
    <property type="evidence" value="ECO:0007669"/>
    <property type="project" value="UniProtKB-UniRule"/>
</dbReference>
<protein>
    <recommendedName>
        <fullName evidence="25">Rho-associated protein kinase let-502</fullName>
        <ecNumber evidence="7">2.7.11.1</ecNumber>
    </recommendedName>
    <alternativeName>
        <fullName evidence="26">Lethal protein 502</fullName>
    </alternativeName>
    <alternativeName>
        <fullName evidence="27">Rho-binding kinase let-502</fullName>
    </alternativeName>
</protein>
<feature type="coiled-coil region" evidence="28">
    <location>
        <begin position="665"/>
        <end position="837"/>
    </location>
</feature>
<dbReference type="PROSITE" id="PS51285">
    <property type="entry name" value="AGC_KINASE_CTER"/>
    <property type="match status" value="1"/>
</dbReference>
<keyword evidence="13" id="KW-0479">Metal-binding</keyword>
<dbReference type="EnsemblMetazoa" id="AARA010707-RA">
    <property type="protein sequence ID" value="AARA010707-PA"/>
    <property type="gene ID" value="AARA010707"/>
</dbReference>
<keyword evidence="12" id="KW-0808">Transferase</keyword>
<keyword evidence="20 28" id="KW-0175">Coiled coil</keyword>
<dbReference type="InterPro" id="IPR015008">
    <property type="entry name" value="ROCK_Rho-bd_dom"/>
</dbReference>
<evidence type="ECO:0000256" key="25">
    <source>
        <dbReference type="ARBA" id="ARBA00068946"/>
    </source>
</evidence>
<dbReference type="Gene3D" id="3.30.60.20">
    <property type="match status" value="1"/>
</dbReference>
<dbReference type="InterPro" id="IPR000719">
    <property type="entry name" value="Prot_kinase_dom"/>
</dbReference>
<evidence type="ECO:0000256" key="10">
    <source>
        <dbReference type="ARBA" id="ARBA00022527"/>
    </source>
</evidence>
<dbReference type="CDD" id="cd01242">
    <property type="entry name" value="PH_ROCK"/>
    <property type="match status" value="1"/>
</dbReference>
<dbReference type="PANTHER" id="PTHR22988:SF73">
    <property type="entry name" value="RHO-ASSOCIATED PROTEIN KINASE"/>
    <property type="match status" value="1"/>
</dbReference>
<keyword evidence="31" id="KW-1185">Reference proteome</keyword>
<dbReference type="GO" id="GO:0000281">
    <property type="term" value="P:mitotic cytokinesis"/>
    <property type="evidence" value="ECO:0007669"/>
    <property type="project" value="TreeGrafter"/>
</dbReference>
<evidence type="ECO:0000256" key="26">
    <source>
        <dbReference type="ARBA" id="ARBA00079005"/>
    </source>
</evidence>
<keyword evidence="19" id="KW-0460">Magnesium</keyword>
<dbReference type="InterPro" id="IPR046349">
    <property type="entry name" value="C1-like_sf"/>
</dbReference>
<evidence type="ECO:0000256" key="15">
    <source>
        <dbReference type="ARBA" id="ARBA00022771"/>
    </source>
</evidence>
<feature type="compositionally biased region" description="Low complexity" evidence="29">
    <location>
        <begin position="1373"/>
        <end position="1385"/>
    </location>
</feature>
<dbReference type="InterPro" id="IPR002219">
    <property type="entry name" value="PKC_DAG/PE"/>
</dbReference>
<evidence type="ECO:0000256" key="5">
    <source>
        <dbReference type="ARBA" id="ARBA00004626"/>
    </source>
</evidence>
<feature type="compositionally biased region" description="Polar residues" evidence="29">
    <location>
        <begin position="1411"/>
        <end position="1426"/>
    </location>
</feature>
<dbReference type="FunFam" id="1.20.5.730:FF:000001">
    <property type="entry name" value="rho-associated protein kinase 2"/>
    <property type="match status" value="1"/>
</dbReference>
<dbReference type="Gene3D" id="3.30.200.20">
    <property type="entry name" value="Phosphorylase Kinase, domain 1"/>
    <property type="match status" value="1"/>
</dbReference>
<comment type="function">
    <text evidence="23">Negatively regulates mel-11 to relieve the inhibition of mlc-4, allowing contraction of the circumferentially oriented microfilaments in epidermal cells and thereby regulating myosin II contractility during spermathecal contraction, cleavage furrow contraction in early embryos, and embryonic elongation and morphogenesis. Required for P-cell migration. May also play a role in oocyte cellularization.</text>
</comment>
<dbReference type="VEuPathDB" id="VectorBase:AARA21_005879"/>
<dbReference type="PROSITE" id="PS50011">
    <property type="entry name" value="PROTEIN_KINASE_DOM"/>
    <property type="match status" value="1"/>
</dbReference>
<evidence type="ECO:0000256" key="24">
    <source>
        <dbReference type="ARBA" id="ARBA00065158"/>
    </source>
</evidence>
<evidence type="ECO:0000256" key="11">
    <source>
        <dbReference type="ARBA" id="ARBA00022553"/>
    </source>
</evidence>
<keyword evidence="16" id="KW-0418">Kinase</keyword>
<dbReference type="InterPro" id="IPR001849">
    <property type="entry name" value="PH_domain"/>
</dbReference>
<evidence type="ECO:0000256" key="17">
    <source>
        <dbReference type="ARBA" id="ARBA00022833"/>
    </source>
</evidence>
<keyword evidence="18" id="KW-0067">ATP-binding</keyword>
<evidence type="ECO:0000256" key="23">
    <source>
        <dbReference type="ARBA" id="ARBA00053856"/>
    </source>
</evidence>
<dbReference type="GO" id="GO:0048598">
    <property type="term" value="P:embryonic morphogenesis"/>
    <property type="evidence" value="ECO:0007669"/>
    <property type="project" value="TreeGrafter"/>
</dbReference>
<sequence length="1426" mass="163605">MATKKTMDDARRERLVALEQKIRDPASIGNIECLLDTLTALVADCDHDNVKIIKNIETFIKRYKSLATDITSLRMNPDDFTFIKLIGRGSFGEVLLVRQKATRQVYAMKRLSKYQMLTRSDTAFFWEERYIMANANSDWIVKLHYAFQDAKYLYMVMDFMPGGDIVGLMNVYEIPEKWALFYTMEVVLALDTIHQMGFIHRDVKPDNMLLDKYGHLKLADFGTCMRMDDDGLVRSSNAVGTPDYISPEVLQFQGVKGGYGRECDWWSVGIFLYEILIGDTPFFSDSLVGTYGKIMDHKNCLEFPDNARISENAKSLIKGFLSDRTVRLGRHSVEEIKSHPFFENDTWTFENLRQSVPPVVPELSSDDDTRNFEEVKRKSSIGTNFPTPTTFAGDHLPFIGFTYSPDYQLLAGEPEPADGDGSAGDTTDNREGTGAKVHRHRPSNNAELMRLENLVQRQKQTIEAHEKQERTLRQQIELITKRESDIQTVANEYERDLTMLKHNFREVQRRADGELEARKKVECVLVETKQRLQEECNLRTREQNSVQQYTDRIGALEKQLAEVQEKYKAEVESGQKSKKLIAELRLLSSNAEQKALDLQSMMLGLQTMRDMLQQELAELQSQLTQERSTRIKRTELQKELEVKVQSMCTDMERMAAREQQVFADNRTLVDRISELEKEYASVECELKAVQCRYEQEVQAHQETAKARLLNNEEANMQEVKALQNKLTEEKLGRQKAEQNSQEKERQLSMLSVDYRQIQQRLQKLEGEYRQESEKVVALHSQLEQEQSKKNSLLSEISLQSSEVAHLKSKEMQSQKEVQQLRDARKKLEEDVSNIKKQHNTDILQMKEVQDQLEVEQYFSKLYKTQYNELRDEMKDRMRQLQKLDDERSNIMHQLQLANARADTEALARSIAEETVADLEKEKTMKELELKDLLTKHRNELMAKEALVTSLKDAEAELKKSLGNKEYELEDVLQQSKKQQEELYRLKYELGELDKCRAKLVNETILKQQAVNKLAEIMNRKDNNLTGKQKMKVNSTAELRKKEKESKRLQQELSVERAKYDEMCQKHNETVSLLARQIDVNTKLQMEIDCKATEIEHLQMKLIETASLSSVDNDMMEENQDSIFEGWLSVPNKQNIKRHGWKRQFVVVSPKRIIFYSSELDKQNTSDPLLIIDLSKVFHVRPVTQGDVIRADPKEIPRIFQLLYAGEGEARRPDEQQPSDIGSSRSDEKPLTMQYKGHEFLQISYHIPTTCDLPSCQKTLWHVFKSLPAYECKRCRFKLHKEHVDNNNPLAPCKLHHDPNHAREMLLLATSNEDQHRWVTRLSKRIQKSGYKANSTNNVGTLGGSGNTSTMGSTGGGSNSGSSTGGTSSGIGSNGNNLPTSNSNNSMDSAKVSPSQSARSNNKPSTAAVVQRSATLPSNASLKQSPP</sequence>
<dbReference type="SUPFAM" id="SSF57889">
    <property type="entry name" value="Cysteine-rich domain"/>
    <property type="match status" value="1"/>
</dbReference>
<dbReference type="GO" id="GO:0031032">
    <property type="term" value="P:actomyosin structure organization"/>
    <property type="evidence" value="ECO:0007669"/>
    <property type="project" value="TreeGrafter"/>
</dbReference>
<evidence type="ECO:0000256" key="28">
    <source>
        <dbReference type="SAM" id="Coils"/>
    </source>
</evidence>
<name>A0A182IAU5_ANOAR</name>
<dbReference type="KEGG" id="aara:120906534"/>
<proteinExistence type="inferred from homology"/>
<dbReference type="PROSITE" id="PS51859">
    <property type="entry name" value="RHO_BD"/>
    <property type="match status" value="1"/>
</dbReference>
<dbReference type="RefSeq" id="XP_040174222.1">
    <property type="nucleotide sequence ID" value="XM_040318288.1"/>
</dbReference>
<keyword evidence="9" id="KW-0963">Cytoplasm</keyword>
<evidence type="ECO:0000256" key="4">
    <source>
        <dbReference type="ARBA" id="ARBA00004245"/>
    </source>
</evidence>
<evidence type="ECO:0000256" key="8">
    <source>
        <dbReference type="ARBA" id="ARBA00022475"/>
    </source>
</evidence>
<dbReference type="SMART" id="SM00233">
    <property type="entry name" value="PH"/>
    <property type="match status" value="1"/>
</dbReference>
<dbReference type="GO" id="GO:0008270">
    <property type="term" value="F:zinc ion binding"/>
    <property type="evidence" value="ECO:0007669"/>
    <property type="project" value="UniProtKB-KW"/>
</dbReference>
<feature type="coiled-coil region" evidence="28">
    <location>
        <begin position="1031"/>
        <end position="1058"/>
    </location>
</feature>
<dbReference type="CDD" id="cd05596">
    <property type="entry name" value="STKc_ROCK"/>
    <property type="match status" value="1"/>
</dbReference>
<accession>A0A182IAU5</accession>
<evidence type="ECO:0000256" key="19">
    <source>
        <dbReference type="ARBA" id="ARBA00022842"/>
    </source>
</evidence>
<reference evidence="30" key="1">
    <citation type="submission" date="2022-08" db="UniProtKB">
        <authorList>
            <consortium name="EnsemblMetazoa"/>
        </authorList>
    </citation>
    <scope>IDENTIFICATION</scope>
    <source>
        <strain evidence="30">Dongola</strain>
    </source>
</reference>
<dbReference type="Gene3D" id="1.10.510.10">
    <property type="entry name" value="Transferase(Phosphotransferase) domain 1"/>
    <property type="match status" value="1"/>
</dbReference>
<dbReference type="InterPro" id="IPR011009">
    <property type="entry name" value="Kinase-like_dom_sf"/>
</dbReference>
<evidence type="ECO:0000256" key="7">
    <source>
        <dbReference type="ARBA" id="ARBA00012513"/>
    </source>
</evidence>
<dbReference type="GO" id="GO:0072518">
    <property type="term" value="F:Rho-dependent protein serine/threonine kinase activity"/>
    <property type="evidence" value="ECO:0007669"/>
    <property type="project" value="TreeGrafter"/>
</dbReference>
<dbReference type="GO" id="GO:0031267">
    <property type="term" value="F:small GTPase binding"/>
    <property type="evidence" value="ECO:0007669"/>
    <property type="project" value="InterPro"/>
</dbReference>
<dbReference type="RefSeq" id="XP_040174221.1">
    <property type="nucleotide sequence ID" value="XM_040318287.1"/>
</dbReference>
<dbReference type="VEuPathDB" id="VectorBase:AARA010707"/>
<evidence type="ECO:0000313" key="31">
    <source>
        <dbReference type="Proteomes" id="UP000075840"/>
    </source>
</evidence>
<dbReference type="RefSeq" id="XP_040174224.1">
    <property type="nucleotide sequence ID" value="XM_040318290.1"/>
</dbReference>
<dbReference type="InterPro" id="IPR057529">
    <property type="entry name" value="MRCK/ROCK_PH"/>
</dbReference>
<dbReference type="InterPro" id="IPR050839">
    <property type="entry name" value="Rho-assoc_Ser/Thr_Kinase"/>
</dbReference>
<dbReference type="FunFam" id="3.30.200.20:FF:000072">
    <property type="entry name" value="Rho-associated protein kinase 2"/>
    <property type="match status" value="1"/>
</dbReference>
<evidence type="ECO:0000256" key="12">
    <source>
        <dbReference type="ARBA" id="ARBA00022679"/>
    </source>
</evidence>
<dbReference type="SUPFAM" id="SSF103652">
    <property type="entry name" value="G protein-binding domain"/>
    <property type="match status" value="1"/>
</dbReference>
<evidence type="ECO:0000256" key="27">
    <source>
        <dbReference type="ARBA" id="ARBA00082807"/>
    </source>
</evidence>
<comment type="subunit">
    <text evidence="24">Interacts with rho-1.</text>
</comment>
<feature type="region of interest" description="Disordered" evidence="29">
    <location>
        <begin position="409"/>
        <end position="440"/>
    </location>
</feature>
<feature type="region of interest" description="Disordered" evidence="29">
    <location>
        <begin position="1206"/>
        <end position="1228"/>
    </location>
</feature>
<evidence type="ECO:0000256" key="9">
    <source>
        <dbReference type="ARBA" id="ARBA00022490"/>
    </source>
</evidence>
<evidence type="ECO:0000256" key="1">
    <source>
        <dbReference type="ARBA" id="ARBA00001946"/>
    </source>
</evidence>
<keyword evidence="8" id="KW-1003">Cell membrane</keyword>
<dbReference type="GO" id="GO:1901888">
    <property type="term" value="P:regulation of cell junction assembly"/>
    <property type="evidence" value="ECO:0007669"/>
    <property type="project" value="TreeGrafter"/>
</dbReference>
<dbReference type="GO" id="GO:0032154">
    <property type="term" value="C:cleavage furrow"/>
    <property type="evidence" value="ECO:0007669"/>
    <property type="project" value="UniProtKB-SubCell"/>
</dbReference>
<dbReference type="Gene3D" id="1.20.5.730">
    <property type="entry name" value="Single helix bin"/>
    <property type="match status" value="1"/>
</dbReference>
<comment type="subcellular location">
    <subcellularLocation>
        <location evidence="3">Cell membrane</location>
    </subcellularLocation>
    <subcellularLocation>
        <location evidence="5">Cleavage furrow</location>
    </subcellularLocation>
    <subcellularLocation>
        <location evidence="4">Cytoplasm</location>
        <location evidence="4">Cytoskeleton</location>
    </subcellularLocation>
    <subcellularLocation>
        <location evidence="2">Endomembrane system</location>
        <topology evidence="2">Peripheral membrane protein</topology>
    </subcellularLocation>
</comment>
<dbReference type="Pfam" id="PF25346">
    <property type="entry name" value="PH_MRCK"/>
    <property type="match status" value="1"/>
</dbReference>
<dbReference type="InterPro" id="IPR011993">
    <property type="entry name" value="PH-like_dom_sf"/>
</dbReference>
<keyword evidence="15" id="KW-0863">Zinc-finger</keyword>
<evidence type="ECO:0000256" key="21">
    <source>
        <dbReference type="ARBA" id="ARBA00023136"/>
    </source>
</evidence>
<dbReference type="SMART" id="SM00109">
    <property type="entry name" value="C1"/>
    <property type="match status" value="1"/>
</dbReference>
<keyword evidence="17" id="KW-0862">Zinc</keyword>
<dbReference type="PANTHER" id="PTHR22988">
    <property type="entry name" value="MYOTONIC DYSTROPHY S/T KINASE-RELATED"/>
    <property type="match status" value="1"/>
</dbReference>
<feature type="coiled-coil region" evidence="28">
    <location>
        <begin position="448"/>
        <end position="510"/>
    </location>
</feature>
<dbReference type="GO" id="GO:0007266">
    <property type="term" value="P:Rho protein signal transduction"/>
    <property type="evidence" value="ECO:0007669"/>
    <property type="project" value="UniProtKB-UniRule"/>
</dbReference>
<dbReference type="EMBL" id="APCN01001341">
    <property type="status" value="NOT_ANNOTATED_CDS"/>
    <property type="molecule type" value="Genomic_DNA"/>
</dbReference>
<dbReference type="CDD" id="cd22250">
    <property type="entry name" value="ROCK_SBD"/>
    <property type="match status" value="1"/>
</dbReference>
<dbReference type="FunFam" id="1.10.510.10:FF:000047">
    <property type="entry name" value="Rho-associated protein kinase 1"/>
    <property type="match status" value="1"/>
</dbReference>
<dbReference type="RefSeq" id="XP_040174219.1">
    <property type="nucleotide sequence ID" value="XM_040318285.1"/>
</dbReference>
<dbReference type="GeneID" id="120906534"/>
<dbReference type="SMART" id="SM00220">
    <property type="entry name" value="S_TKc"/>
    <property type="match status" value="1"/>
</dbReference>
<evidence type="ECO:0000256" key="14">
    <source>
        <dbReference type="ARBA" id="ARBA00022741"/>
    </source>
</evidence>
<feature type="coiled-coil region" evidence="28">
    <location>
        <begin position="863"/>
        <end position="935"/>
    </location>
</feature>
<feature type="compositionally biased region" description="Polar residues" evidence="29">
    <location>
        <begin position="1391"/>
        <end position="1404"/>
    </location>
</feature>
<evidence type="ECO:0000256" key="18">
    <source>
        <dbReference type="ARBA" id="ARBA00022840"/>
    </source>
</evidence>
<dbReference type="Proteomes" id="UP000075840">
    <property type="component" value="Unassembled WGS sequence"/>
</dbReference>
<dbReference type="Pfam" id="PF00069">
    <property type="entry name" value="Pkinase"/>
    <property type="match status" value="1"/>
</dbReference>
<dbReference type="Pfam" id="PF08912">
    <property type="entry name" value="Rho_Binding"/>
    <property type="match status" value="1"/>
</dbReference>